<dbReference type="EMBL" id="CATQJA010002664">
    <property type="protein sequence ID" value="CAJ0582214.1"/>
    <property type="molecule type" value="Genomic_DNA"/>
</dbReference>
<dbReference type="AlphaFoldDB" id="A0AA36G7K0"/>
<organism evidence="1 2">
    <name type="scientific">Mesorhabditis spiculigera</name>
    <dbReference type="NCBI Taxonomy" id="96644"/>
    <lineage>
        <taxon>Eukaryota</taxon>
        <taxon>Metazoa</taxon>
        <taxon>Ecdysozoa</taxon>
        <taxon>Nematoda</taxon>
        <taxon>Chromadorea</taxon>
        <taxon>Rhabditida</taxon>
        <taxon>Rhabditina</taxon>
        <taxon>Rhabditomorpha</taxon>
        <taxon>Rhabditoidea</taxon>
        <taxon>Rhabditidae</taxon>
        <taxon>Mesorhabditinae</taxon>
        <taxon>Mesorhabditis</taxon>
    </lineage>
</organism>
<name>A0AA36G7K0_9BILA</name>
<protein>
    <submittedName>
        <fullName evidence="1">Uncharacterized protein</fullName>
    </submittedName>
</protein>
<dbReference type="Proteomes" id="UP001177023">
    <property type="component" value="Unassembled WGS sequence"/>
</dbReference>
<sequence>MQEMVCDWQLARKRQMEPSATFEGQASGFYSVSSNDENEYVPLEKRVRLPPRPKVCLRCLAGESGHITHVLQEVPK</sequence>
<reference evidence="1" key="1">
    <citation type="submission" date="2023-06" db="EMBL/GenBank/DDBJ databases">
        <authorList>
            <person name="Delattre M."/>
        </authorList>
    </citation>
    <scope>NUCLEOTIDE SEQUENCE</scope>
    <source>
        <strain evidence="1">AF72</strain>
    </source>
</reference>
<evidence type="ECO:0000313" key="2">
    <source>
        <dbReference type="Proteomes" id="UP001177023"/>
    </source>
</evidence>
<comment type="caution">
    <text evidence="1">The sequence shown here is derived from an EMBL/GenBank/DDBJ whole genome shotgun (WGS) entry which is preliminary data.</text>
</comment>
<feature type="non-terminal residue" evidence="1">
    <location>
        <position position="76"/>
    </location>
</feature>
<evidence type="ECO:0000313" key="1">
    <source>
        <dbReference type="EMBL" id="CAJ0582214.1"/>
    </source>
</evidence>
<accession>A0AA36G7K0</accession>
<keyword evidence="2" id="KW-1185">Reference proteome</keyword>
<proteinExistence type="predicted"/>
<gene>
    <name evidence="1" type="ORF">MSPICULIGERA_LOCUS20354</name>
</gene>